<evidence type="ECO:0000313" key="3">
    <source>
        <dbReference type="Proteomes" id="UP000061135"/>
    </source>
</evidence>
<dbReference type="Proteomes" id="UP000061135">
    <property type="component" value="Chromosome"/>
</dbReference>
<organism evidence="2 3">
    <name type="scientific">Polynucleobacter duraquae</name>
    <dbReference type="NCBI Taxonomy" id="1835254"/>
    <lineage>
        <taxon>Bacteria</taxon>
        <taxon>Pseudomonadati</taxon>
        <taxon>Pseudomonadota</taxon>
        <taxon>Betaproteobacteria</taxon>
        <taxon>Burkholderiales</taxon>
        <taxon>Burkholderiaceae</taxon>
        <taxon>Polynucleobacter</taxon>
    </lineage>
</organism>
<dbReference type="AlphaFoldDB" id="A0A0E3ZL74"/>
<keyword evidence="3" id="KW-1185">Reference proteome</keyword>
<dbReference type="HOGENOM" id="CLU_077404_2_0_4"/>
<evidence type="ECO:0008006" key="4">
    <source>
        <dbReference type="Google" id="ProtNLM"/>
    </source>
</evidence>
<reference evidence="2 3" key="1">
    <citation type="submission" date="2014-03" db="EMBL/GenBank/DDBJ databases">
        <title>Genome of Polynucleobacter strain MWH-MoK4.</title>
        <authorList>
            <person name="Hahn M.W."/>
        </authorList>
    </citation>
    <scope>NUCLEOTIDE SEQUENCE [LARGE SCALE GENOMIC DNA]</scope>
    <source>
        <strain evidence="2 3">MWH-MoK4</strain>
    </source>
</reference>
<feature type="signal peptide" evidence="1">
    <location>
        <begin position="1"/>
        <end position="23"/>
    </location>
</feature>
<protein>
    <recommendedName>
        <fullName evidence="4">Outer membrane protein beta-barrel domain-containing protein</fullName>
    </recommendedName>
</protein>
<dbReference type="EMBL" id="CP007501">
    <property type="protein sequence ID" value="AKD25992.1"/>
    <property type="molecule type" value="Genomic_DNA"/>
</dbReference>
<dbReference type="PATRIC" id="fig|576611.7.peg.1685"/>
<gene>
    <name evidence="2" type="ORF">CL55_00016590</name>
</gene>
<sequence>MKNISSLIVLLTASFVSAGLTHAAEDVSPIPTVSEAWRFEVTPYIWAPGIRGTLGLDSGFAKSASFNSSDVVSNLKSGAMISAEAHKGNWGVMGDLVSATLQKSGAIPNTGNTIGDKITLQQTILTGLASYTVANSKEVYMDALLGVRAIYATATLNVSGVGTASKTTSTVDPIVGAKGRYRIADSTWYVPFYGDIGSGGGTTNLTWQAMAGVGKTFGKLIDASLTYRALYYDMKEGGVLQKTTMLGPQVAVTFKF</sequence>
<dbReference type="STRING" id="1835254.CL55_00016590"/>
<keyword evidence="1" id="KW-0732">Signal</keyword>
<dbReference type="KEGG" id="pdq:CL55_00016590"/>
<name>A0A0E3ZL74_9BURK</name>
<evidence type="ECO:0000313" key="2">
    <source>
        <dbReference type="EMBL" id="AKD25992.1"/>
    </source>
</evidence>
<evidence type="ECO:0000256" key="1">
    <source>
        <dbReference type="SAM" id="SignalP"/>
    </source>
</evidence>
<accession>A0A0E3ZL74</accession>
<feature type="chain" id="PRO_5002417174" description="Outer membrane protein beta-barrel domain-containing protein" evidence="1">
    <location>
        <begin position="24"/>
        <end position="256"/>
    </location>
</feature>
<proteinExistence type="predicted"/>
<dbReference type="OrthoDB" id="6555107at2"/>
<dbReference type="RefSeq" id="WP_046330678.1">
    <property type="nucleotide sequence ID" value="NZ_CP007501.1"/>
</dbReference>